<feature type="domain" description="Chorismatase FkbO/Hyg5-like N-terminal" evidence="1">
    <location>
        <begin position="75"/>
        <end position="200"/>
    </location>
</feature>
<evidence type="ECO:0000313" key="3">
    <source>
        <dbReference type="Proteomes" id="UP000285575"/>
    </source>
</evidence>
<dbReference type="Pfam" id="PF21168">
    <property type="entry name" value="FkbO_Hyg5-like_N"/>
    <property type="match status" value="1"/>
</dbReference>
<dbReference type="Pfam" id="PF01042">
    <property type="entry name" value="Ribonuc_L-PSP"/>
    <property type="match status" value="1"/>
</dbReference>
<dbReference type="RefSeq" id="WP_128228929.1">
    <property type="nucleotide sequence ID" value="NZ_SACR01000003.1"/>
</dbReference>
<evidence type="ECO:0000259" key="1">
    <source>
        <dbReference type="Pfam" id="PF21168"/>
    </source>
</evidence>
<dbReference type="SUPFAM" id="SSF55298">
    <property type="entry name" value="YjgF-like"/>
    <property type="match status" value="1"/>
</dbReference>
<organism evidence="2 3">
    <name type="scientific">Rubrivivax rivuli</name>
    <dbReference type="NCBI Taxonomy" id="1862385"/>
    <lineage>
        <taxon>Bacteria</taxon>
        <taxon>Pseudomonadati</taxon>
        <taxon>Pseudomonadota</taxon>
        <taxon>Betaproteobacteria</taxon>
        <taxon>Burkholderiales</taxon>
        <taxon>Sphaerotilaceae</taxon>
        <taxon>Rubrivivax</taxon>
    </lineage>
</organism>
<dbReference type="InterPro" id="IPR035959">
    <property type="entry name" value="RutC-like_sf"/>
</dbReference>
<dbReference type="CDD" id="cd06153">
    <property type="entry name" value="YjgF_YER057c_UK114_like_5"/>
    <property type="match status" value="1"/>
</dbReference>
<dbReference type="Proteomes" id="UP000285575">
    <property type="component" value="Unassembled WGS sequence"/>
</dbReference>
<keyword evidence="3" id="KW-1185">Reference proteome</keyword>
<comment type="caution">
    <text evidence="2">The sequence shown here is derived from an EMBL/GenBank/DDBJ whole genome shotgun (WGS) entry which is preliminary data.</text>
</comment>
<evidence type="ECO:0000313" key="2">
    <source>
        <dbReference type="EMBL" id="RVU46570.1"/>
    </source>
</evidence>
<dbReference type="EMBL" id="SACR01000003">
    <property type="protein sequence ID" value="RVU46570.1"/>
    <property type="molecule type" value="Genomic_DNA"/>
</dbReference>
<dbReference type="OrthoDB" id="1114505at2"/>
<reference evidence="2 3" key="1">
    <citation type="submission" date="2019-01" db="EMBL/GenBank/DDBJ databases">
        <authorList>
            <person name="Chen W.-M."/>
        </authorList>
    </citation>
    <scope>NUCLEOTIDE SEQUENCE [LARGE SCALE GENOMIC DNA]</scope>
    <source>
        <strain evidence="2 3">KYPY4</strain>
    </source>
</reference>
<dbReference type="InterPro" id="IPR006175">
    <property type="entry name" value="YjgF/YER057c/UK114"/>
</dbReference>
<dbReference type="Gene3D" id="3.30.1330.40">
    <property type="entry name" value="RutC-like"/>
    <property type="match status" value="1"/>
</dbReference>
<sequence length="351" mass="36816">MTAPSSSLRGIGPRPLHALRLAPAEWLQRVASAQPPLGGLAWGWAGPPQGTAADLSGLAPLQTPLLAGAAPWVDAWCGEAAPLHRGRNGAVHWQSDGDWAFGHLHLPEAEGALEATAYRAYRDLFAALQGCGCPQVLRLWNYLPRINADGGGLERYRQFNIGRQQAFIDAGHDAFEGAPAACALGTAGEVASGLSIRFLAGRVAPRPVDNPRQVPAYRYSTAYGPRAPTFSRAALAEAGGGRVLLLVSGTASIVGEHTVHEGDVVAQTQETLRNLQAVIDSAHRGGSARYTLADLQPTVYVRHASDAAVVQAVLAQAVPAWAQAPCVQADICRANLLVEIEAHAFAPGALA</sequence>
<proteinExistence type="predicted"/>
<name>A0A437RIG5_9BURK</name>
<gene>
    <name evidence="2" type="ORF">EOE66_12220</name>
</gene>
<accession>A0A437RIG5</accession>
<protein>
    <recommendedName>
        <fullName evidence="1">Chorismatase FkbO/Hyg5-like N-terminal domain-containing protein</fullName>
    </recommendedName>
</protein>
<dbReference type="AlphaFoldDB" id="A0A437RIG5"/>
<dbReference type="InterPro" id="IPR049368">
    <property type="entry name" value="FkbO_Hyg5-like_N"/>
</dbReference>